<evidence type="ECO:0000313" key="1">
    <source>
        <dbReference type="EMBL" id="PIL37867.1"/>
    </source>
</evidence>
<proteinExistence type="predicted"/>
<dbReference type="AlphaFoldDB" id="A0A2G8SVR2"/>
<organism evidence="1 2">
    <name type="scientific">Massilia psychrophila</name>
    <dbReference type="NCBI Taxonomy" id="1603353"/>
    <lineage>
        <taxon>Bacteria</taxon>
        <taxon>Pseudomonadati</taxon>
        <taxon>Pseudomonadota</taxon>
        <taxon>Betaproteobacteria</taxon>
        <taxon>Burkholderiales</taxon>
        <taxon>Oxalobacteraceae</taxon>
        <taxon>Telluria group</taxon>
        <taxon>Massilia</taxon>
    </lineage>
</organism>
<name>A0A2G8SVR2_9BURK</name>
<keyword evidence="2" id="KW-1185">Reference proteome</keyword>
<accession>A0A2G8SVR2</accession>
<sequence>MASVMSARSLEQIARWLAFLRRRVNLAVLYEVDGGIDTGRSDGAVPSGPMRAFMPPRSASGWLSPTARGRWFSSMQTRCLEMCFWTRANRLWKQCHGHSRRWYVSVIRGQAVEAAPNPQVLAFLYWRMIWQGCSNPYLLRRSHGLPLYGIAEWEANQCAHDDDDIDITMSALNDALAASWEDWLDCIDLLGTSELKGHTWRFRASQSTFL</sequence>
<dbReference type="Proteomes" id="UP000228593">
    <property type="component" value="Unassembled WGS sequence"/>
</dbReference>
<reference evidence="1 2" key="1">
    <citation type="submission" date="2017-10" db="EMBL/GenBank/DDBJ databases">
        <title>Massilia psychrophilum sp. nov., a novel purple-pigmented bacterium isolated from Tianshan glacier, Xinjiang Municipality, China.</title>
        <authorList>
            <person name="Wang H."/>
        </authorList>
    </citation>
    <scope>NUCLEOTIDE SEQUENCE [LARGE SCALE GENOMIC DNA]</scope>
    <source>
        <strain evidence="1 2">JCM 30813</strain>
    </source>
</reference>
<evidence type="ECO:0000313" key="2">
    <source>
        <dbReference type="Proteomes" id="UP000228593"/>
    </source>
</evidence>
<protein>
    <submittedName>
        <fullName evidence="1">Uncharacterized protein</fullName>
    </submittedName>
</protein>
<gene>
    <name evidence="1" type="ORF">CR103_21130</name>
</gene>
<dbReference type="EMBL" id="PDOB01000060">
    <property type="protein sequence ID" value="PIL37867.1"/>
    <property type="molecule type" value="Genomic_DNA"/>
</dbReference>
<comment type="caution">
    <text evidence="1">The sequence shown here is derived from an EMBL/GenBank/DDBJ whole genome shotgun (WGS) entry which is preliminary data.</text>
</comment>